<evidence type="ECO:0000256" key="4">
    <source>
        <dbReference type="ARBA" id="ARBA00022679"/>
    </source>
</evidence>
<feature type="domain" description="HECT" evidence="9">
    <location>
        <begin position="629"/>
        <end position="968"/>
    </location>
</feature>
<comment type="caution">
    <text evidence="10">The sequence shown here is derived from an EMBL/GenBank/DDBJ whole genome shotgun (WGS) entry which is preliminary data.</text>
</comment>
<dbReference type="Pfam" id="PF00632">
    <property type="entry name" value="HECT"/>
    <property type="match status" value="1"/>
</dbReference>
<sequence>MNQTRGYDRTPNRRLHQVDWYRFRLILLTSAIVFILCVGQIYKVYIQRQRDWNAVQIWLKNHELTDYENTLYSTGIRNMDDIANTKLPLDKDYQFKSPSPGAVAKVEIAVRRYQDEMLLTKWLQDHSLEKYLDRLLAEDVYSLELLARVSELKSSKLLGSKASKYDKAMFQRALLSLRKLAPNFSQYKSEQMFGLSIGSIVGGLFCVAFLTIIYYFVTTNPTIIALQSQLGSKQSLLDFVIGHYLAAGKTTVEWKWTDNEVVGQTFCFSVKFFSRNGWPYSLPDDSSVVVEISQGSNLVKPMIQKLEPNENGIKVKFTILKSGTYKISILLAGKHISGSPFSKSFLSGPMNPTKSQFINQGSLVVGCKGKALTLVLEPRDSYNNPCDYSSNRQLTNQFHVLLTETNSQRIHKPTPHCRYLKNTKKLTMSLTIDATGCYYTVVRYKDELLKNSEFHAIILSENELIDVEKAVAKKCHNISFDARLLSTNYLSPSDRGKKIQCYISPKQLTIKEFHLKIIPKKLFAFRVCPSTKFQFLGIHNQLEVPVLSISDGREKPVLLASKDRDIIAATFSKILMKNIGGSETFTDKRDFFYHEIRQLHAKRIHYRLAIKINREKLLENSVKATKNFSTSDWCKNFEITFQNEEGLDWGGLKREWFEMLSTEIFDPTKSGMFIRFNDDPQALAHPNHQLPPGIKLKYWEFAGKIVGKCLYESALGGGYRLQVRAKFTRSFLAQLIGLRVNYKYFEKDDPDLYTQKICYIENNDVDDLDLTFSEEEFYDGKLIKVVELLPNGSKTPVTNTNKKKYLDLLAQFRLSTRVRDQMDAFLKGLNELIPDNLLSIFDENELELLICGTGEYSIEDFKKHHTICSSSLMFLKMVEWFWEIVSSYSQEEMARLLQFTTGCSQLPPGGFSELVPQFQLTSSQTYKVLPTAHTCFNQLCIPDYDSMDEMREALHIAITEGNQGFCMV</sequence>
<dbReference type="InterPro" id="IPR050409">
    <property type="entry name" value="E3_ubiq-protein_ligase"/>
</dbReference>
<dbReference type="GO" id="GO:0005829">
    <property type="term" value="C:cytosol"/>
    <property type="evidence" value="ECO:0007669"/>
    <property type="project" value="TreeGrafter"/>
</dbReference>
<dbReference type="PROSITE" id="PS50237">
    <property type="entry name" value="HECT"/>
    <property type="match status" value="1"/>
</dbReference>
<evidence type="ECO:0000256" key="3">
    <source>
        <dbReference type="ARBA" id="ARBA00012485"/>
    </source>
</evidence>
<evidence type="ECO:0000259" key="9">
    <source>
        <dbReference type="PROSITE" id="PS50237"/>
    </source>
</evidence>
<keyword evidence="5 7" id="KW-0833">Ubl conjugation pathway</keyword>
<dbReference type="InterPro" id="IPR035983">
    <property type="entry name" value="Hect_E3_ubiquitin_ligase"/>
</dbReference>
<dbReference type="Proteomes" id="UP001208570">
    <property type="component" value="Unassembled WGS sequence"/>
</dbReference>
<dbReference type="InterPro" id="IPR058738">
    <property type="entry name" value="PH-like_AREL1"/>
</dbReference>
<feature type="transmembrane region" description="Helical" evidence="8">
    <location>
        <begin position="193"/>
        <end position="217"/>
    </location>
</feature>
<dbReference type="Pfam" id="PF00630">
    <property type="entry name" value="Filamin"/>
    <property type="match status" value="1"/>
</dbReference>
<name>A0AAD9K9N2_9ANNE</name>
<organism evidence="10 11">
    <name type="scientific">Paralvinella palmiformis</name>
    <dbReference type="NCBI Taxonomy" id="53620"/>
    <lineage>
        <taxon>Eukaryota</taxon>
        <taxon>Metazoa</taxon>
        <taxon>Spiralia</taxon>
        <taxon>Lophotrochozoa</taxon>
        <taxon>Annelida</taxon>
        <taxon>Polychaeta</taxon>
        <taxon>Sedentaria</taxon>
        <taxon>Canalipalpata</taxon>
        <taxon>Terebellida</taxon>
        <taxon>Terebelliformia</taxon>
        <taxon>Alvinellidae</taxon>
        <taxon>Paralvinella</taxon>
    </lineage>
</organism>
<dbReference type="CDD" id="cd00078">
    <property type="entry name" value="HECTc"/>
    <property type="match status" value="1"/>
</dbReference>
<dbReference type="FunFam" id="3.90.1750.10:FF:000026">
    <property type="entry name" value="E3 ubiquitin-protein ligase HACE1"/>
    <property type="match status" value="1"/>
</dbReference>
<dbReference type="AlphaFoldDB" id="A0AAD9K9N2"/>
<feature type="active site" description="Glycyl thioester intermediate" evidence="7">
    <location>
        <position position="935"/>
    </location>
</feature>
<dbReference type="Gene3D" id="3.90.1750.10">
    <property type="entry name" value="Hect, E3 ligase catalytic domains"/>
    <property type="match status" value="1"/>
</dbReference>
<dbReference type="Gene3D" id="3.30.2410.10">
    <property type="entry name" value="Hect, E3 ligase catalytic domain"/>
    <property type="match status" value="1"/>
</dbReference>
<dbReference type="EC" id="2.3.2.26" evidence="3"/>
<dbReference type="GO" id="GO:0043066">
    <property type="term" value="P:negative regulation of apoptotic process"/>
    <property type="evidence" value="ECO:0007669"/>
    <property type="project" value="TreeGrafter"/>
</dbReference>
<dbReference type="InterPro" id="IPR014756">
    <property type="entry name" value="Ig_E-set"/>
</dbReference>
<dbReference type="EMBL" id="JAODUP010000031">
    <property type="protein sequence ID" value="KAK2167204.1"/>
    <property type="molecule type" value="Genomic_DNA"/>
</dbReference>
<dbReference type="InterPro" id="IPR013783">
    <property type="entry name" value="Ig-like_fold"/>
</dbReference>
<evidence type="ECO:0000256" key="5">
    <source>
        <dbReference type="ARBA" id="ARBA00022786"/>
    </source>
</evidence>
<evidence type="ECO:0000313" key="10">
    <source>
        <dbReference type="EMBL" id="KAK2167204.1"/>
    </source>
</evidence>
<feature type="repeat" description="Filamin" evidence="6">
    <location>
        <begin position="242"/>
        <end position="345"/>
    </location>
</feature>
<evidence type="ECO:0000256" key="7">
    <source>
        <dbReference type="PROSITE-ProRule" id="PRU00104"/>
    </source>
</evidence>
<gene>
    <name evidence="10" type="ORF">LSH36_31g04034</name>
</gene>
<keyword evidence="11" id="KW-1185">Reference proteome</keyword>
<comment type="pathway">
    <text evidence="2">Protein modification; protein ubiquitination.</text>
</comment>
<dbReference type="InterPro" id="IPR000569">
    <property type="entry name" value="HECT_dom"/>
</dbReference>
<dbReference type="GO" id="GO:0006511">
    <property type="term" value="P:ubiquitin-dependent protein catabolic process"/>
    <property type="evidence" value="ECO:0007669"/>
    <property type="project" value="TreeGrafter"/>
</dbReference>
<dbReference type="PANTHER" id="PTHR11254:SF340">
    <property type="entry name" value="APOPTOSIS-RESISTANT E3 UBIQUITIN PROTEIN LIGASE 1"/>
    <property type="match status" value="1"/>
</dbReference>
<feature type="transmembrane region" description="Helical" evidence="8">
    <location>
        <begin position="20"/>
        <end position="42"/>
    </location>
</feature>
<dbReference type="InterPro" id="IPR017868">
    <property type="entry name" value="Filamin/ABP280_repeat-like"/>
</dbReference>
<dbReference type="Gene3D" id="2.60.40.10">
    <property type="entry name" value="Immunoglobulins"/>
    <property type="match status" value="1"/>
</dbReference>
<dbReference type="FunFam" id="3.30.2160.10:FF:000008">
    <property type="entry name" value="Apoptosis-resistant E3 ubiquitin protein ligase 1"/>
    <property type="match status" value="1"/>
</dbReference>
<keyword evidence="8" id="KW-1133">Transmembrane helix</keyword>
<dbReference type="SMART" id="SM00119">
    <property type="entry name" value="HECTc"/>
    <property type="match status" value="1"/>
</dbReference>
<dbReference type="PANTHER" id="PTHR11254">
    <property type="entry name" value="HECT DOMAIN UBIQUITIN-PROTEIN LIGASE"/>
    <property type="match status" value="1"/>
</dbReference>
<keyword evidence="4" id="KW-0808">Transferase</keyword>
<comment type="catalytic activity">
    <reaction evidence="1">
        <text>S-ubiquitinyl-[E2 ubiquitin-conjugating enzyme]-L-cysteine + [acceptor protein]-L-lysine = [E2 ubiquitin-conjugating enzyme]-L-cysteine + N(6)-ubiquitinyl-[acceptor protein]-L-lysine.</text>
        <dbReference type="EC" id="2.3.2.26"/>
    </reaction>
</comment>
<evidence type="ECO:0000256" key="6">
    <source>
        <dbReference type="PROSITE-ProRule" id="PRU00087"/>
    </source>
</evidence>
<dbReference type="Pfam" id="PF25916">
    <property type="entry name" value="AREL1_PH-like"/>
    <property type="match status" value="1"/>
</dbReference>
<keyword evidence="8" id="KW-0812">Transmembrane</keyword>
<dbReference type="PROSITE" id="PS50194">
    <property type="entry name" value="FILAMIN_REPEAT"/>
    <property type="match status" value="1"/>
</dbReference>
<accession>A0AAD9K9N2</accession>
<evidence type="ECO:0000256" key="1">
    <source>
        <dbReference type="ARBA" id="ARBA00000885"/>
    </source>
</evidence>
<evidence type="ECO:0000256" key="2">
    <source>
        <dbReference type="ARBA" id="ARBA00004906"/>
    </source>
</evidence>
<proteinExistence type="predicted"/>
<keyword evidence="8" id="KW-0472">Membrane</keyword>
<evidence type="ECO:0000313" key="11">
    <source>
        <dbReference type="Proteomes" id="UP001208570"/>
    </source>
</evidence>
<dbReference type="SUPFAM" id="SSF56204">
    <property type="entry name" value="Hect, E3 ligase catalytic domain"/>
    <property type="match status" value="1"/>
</dbReference>
<dbReference type="GO" id="GO:0000209">
    <property type="term" value="P:protein polyubiquitination"/>
    <property type="evidence" value="ECO:0007669"/>
    <property type="project" value="TreeGrafter"/>
</dbReference>
<dbReference type="SUPFAM" id="SSF81296">
    <property type="entry name" value="E set domains"/>
    <property type="match status" value="1"/>
</dbReference>
<evidence type="ECO:0000256" key="8">
    <source>
        <dbReference type="SAM" id="Phobius"/>
    </source>
</evidence>
<protein>
    <recommendedName>
        <fullName evidence="3">HECT-type E3 ubiquitin transferase</fullName>
        <ecNumber evidence="3">2.3.2.26</ecNumber>
    </recommendedName>
</protein>
<dbReference type="GO" id="GO:0061630">
    <property type="term" value="F:ubiquitin protein ligase activity"/>
    <property type="evidence" value="ECO:0007669"/>
    <property type="project" value="UniProtKB-EC"/>
</dbReference>
<reference evidence="10" key="1">
    <citation type="journal article" date="2023" name="Mol. Biol. Evol.">
        <title>Third-Generation Sequencing Reveals the Adaptive Role of the Epigenome in Three Deep-Sea Polychaetes.</title>
        <authorList>
            <person name="Perez M."/>
            <person name="Aroh O."/>
            <person name="Sun Y."/>
            <person name="Lan Y."/>
            <person name="Juniper S.K."/>
            <person name="Young C.R."/>
            <person name="Angers B."/>
            <person name="Qian P.Y."/>
        </authorList>
    </citation>
    <scope>NUCLEOTIDE SEQUENCE</scope>
    <source>
        <strain evidence="10">P08H-3</strain>
    </source>
</reference>
<dbReference type="Gene3D" id="3.30.2160.10">
    <property type="entry name" value="Hect, E3 ligase catalytic domain"/>
    <property type="match status" value="1"/>
</dbReference>